<dbReference type="FunFam" id="3.40.50.2000:FF:000064">
    <property type="entry name" value="Glycosyltransferase"/>
    <property type="match status" value="1"/>
</dbReference>
<dbReference type="Proteomes" id="UP000655225">
    <property type="component" value="Unassembled WGS sequence"/>
</dbReference>
<protein>
    <recommendedName>
        <fullName evidence="5">Glycosyltransferase</fullName>
        <ecNumber evidence="5">2.4.1.-</ecNumber>
    </recommendedName>
</protein>
<evidence type="ECO:0000313" key="7">
    <source>
        <dbReference type="EMBL" id="KAF8403842.1"/>
    </source>
</evidence>
<evidence type="ECO:0000256" key="5">
    <source>
        <dbReference type="RuleBase" id="RU362057"/>
    </source>
</evidence>
<dbReference type="EC" id="2.4.1.-" evidence="5"/>
<dbReference type="OrthoDB" id="5835829at2759"/>
<dbReference type="InterPro" id="IPR035595">
    <property type="entry name" value="UDP_glycos_trans_CS"/>
</dbReference>
<dbReference type="PANTHER" id="PTHR48047:SF61">
    <property type="entry name" value="OS04G0273600 PROTEIN"/>
    <property type="match status" value="1"/>
</dbReference>
<dbReference type="CDD" id="cd03784">
    <property type="entry name" value="GT1_Gtf-like"/>
    <property type="match status" value="1"/>
</dbReference>
<dbReference type="PROSITE" id="PS00375">
    <property type="entry name" value="UDPGT"/>
    <property type="match status" value="1"/>
</dbReference>
<sequence length="498" mass="55489">MEKGKTGIDGTVVLFPFMAHGHLNPFLELAQLLSTRIPSFTITIVSTPANILNVRPRFLSYPTVRFSELHFHISDDSLPADAQNTDTLTSQSAVTRFYHASESLQPSFHRLISQITESDGGRPPICIVSDMFLGWTVDVAHSFGSHHVPLYTSGPYAMSIYNSIWTHLPQRLTCADHLTFPDLPGVTIDRTQLSRSMKSATENDPSSDFTIRQSEYCRRSDGSLWNTVEVLERSSLDNWARSTGKPVWAIGPLLPNSSKEFERVGKLPGLSPLVCTEWLNQHPPNSVVYVSFGSQNTIPVALMIELAKGLEESGKAFIWVIRNPPGFEVGESFRAEWLPEGFEDRITERKQGLLVRNWAPQLEILSHESIGAFLSHCGWNSVLESLSRGVPIIGWPIESEQFYNSKLLEEELGVCVELARGIDDMINGGDVARMVRLVLEGEEMRRKSEVLREKMMTAVSVVEGVKGSSLQALDHFVETVRMWGQKYSKGGSLDVAGD</sequence>
<proteinExistence type="inferred from homology"/>
<dbReference type="InterPro" id="IPR058980">
    <property type="entry name" value="Glyco_transf_N"/>
</dbReference>
<gene>
    <name evidence="7" type="ORF">HHK36_011948</name>
</gene>
<organism evidence="7 8">
    <name type="scientific">Tetracentron sinense</name>
    <name type="common">Spur-leaf</name>
    <dbReference type="NCBI Taxonomy" id="13715"/>
    <lineage>
        <taxon>Eukaryota</taxon>
        <taxon>Viridiplantae</taxon>
        <taxon>Streptophyta</taxon>
        <taxon>Embryophyta</taxon>
        <taxon>Tracheophyta</taxon>
        <taxon>Spermatophyta</taxon>
        <taxon>Magnoliopsida</taxon>
        <taxon>Trochodendrales</taxon>
        <taxon>Trochodendraceae</taxon>
        <taxon>Tetracentron</taxon>
    </lineage>
</organism>
<feature type="domain" description="Glycosyltransferase N-terminal" evidence="6">
    <location>
        <begin position="11"/>
        <end position="255"/>
    </location>
</feature>
<keyword evidence="3 4" id="KW-0808">Transferase</keyword>
<name>A0A834ZBV9_TETSI</name>
<keyword evidence="2 4" id="KW-0328">Glycosyltransferase</keyword>
<accession>A0A834ZBV9</accession>
<reference evidence="7 8" key="1">
    <citation type="submission" date="2020-04" db="EMBL/GenBank/DDBJ databases">
        <title>Plant Genome Project.</title>
        <authorList>
            <person name="Zhang R.-G."/>
        </authorList>
    </citation>
    <scope>NUCLEOTIDE SEQUENCE [LARGE SCALE GENOMIC DNA]</scope>
    <source>
        <strain evidence="7">YNK0</strain>
        <tissue evidence="7">Leaf</tissue>
    </source>
</reference>
<dbReference type="GO" id="GO:0035251">
    <property type="term" value="F:UDP-glucosyltransferase activity"/>
    <property type="evidence" value="ECO:0007669"/>
    <property type="project" value="TreeGrafter"/>
</dbReference>
<dbReference type="OMA" id="WPIESEQ"/>
<dbReference type="EMBL" id="JABCRI010000007">
    <property type="protein sequence ID" value="KAF8403842.1"/>
    <property type="molecule type" value="Genomic_DNA"/>
</dbReference>
<dbReference type="PANTHER" id="PTHR48047">
    <property type="entry name" value="GLYCOSYLTRANSFERASE"/>
    <property type="match status" value="1"/>
</dbReference>
<comment type="caution">
    <text evidence="7">The sequence shown here is derived from an EMBL/GenBank/DDBJ whole genome shotgun (WGS) entry which is preliminary data.</text>
</comment>
<comment type="similarity">
    <text evidence="1 4">Belongs to the UDP-glycosyltransferase family.</text>
</comment>
<evidence type="ECO:0000313" key="8">
    <source>
        <dbReference type="Proteomes" id="UP000655225"/>
    </source>
</evidence>
<dbReference type="Pfam" id="PF00201">
    <property type="entry name" value="UDPGT"/>
    <property type="match status" value="1"/>
</dbReference>
<evidence type="ECO:0000256" key="1">
    <source>
        <dbReference type="ARBA" id="ARBA00009995"/>
    </source>
</evidence>
<dbReference type="FunFam" id="3.40.50.2000:FF:000103">
    <property type="entry name" value="Glycosyltransferase"/>
    <property type="match status" value="1"/>
</dbReference>
<dbReference type="SUPFAM" id="SSF53756">
    <property type="entry name" value="UDP-Glycosyltransferase/glycogen phosphorylase"/>
    <property type="match status" value="1"/>
</dbReference>
<evidence type="ECO:0000256" key="3">
    <source>
        <dbReference type="ARBA" id="ARBA00022679"/>
    </source>
</evidence>
<dbReference type="InterPro" id="IPR002213">
    <property type="entry name" value="UDP_glucos_trans"/>
</dbReference>
<evidence type="ECO:0000259" key="6">
    <source>
        <dbReference type="Pfam" id="PF26168"/>
    </source>
</evidence>
<dbReference type="AlphaFoldDB" id="A0A834ZBV9"/>
<evidence type="ECO:0000256" key="4">
    <source>
        <dbReference type="RuleBase" id="RU003718"/>
    </source>
</evidence>
<evidence type="ECO:0000256" key="2">
    <source>
        <dbReference type="ARBA" id="ARBA00022676"/>
    </source>
</evidence>
<dbReference type="Pfam" id="PF26168">
    <property type="entry name" value="Glyco_transf_N"/>
    <property type="match status" value="1"/>
</dbReference>
<dbReference type="Gene3D" id="3.40.50.2000">
    <property type="entry name" value="Glycogen Phosphorylase B"/>
    <property type="match status" value="2"/>
</dbReference>
<keyword evidence="8" id="KW-1185">Reference proteome</keyword>